<reference evidence="3" key="1">
    <citation type="journal article" date="2009" name="PLoS Pathog.">
        <title>Genomic analyses of the microsporidian Nosema ceranae, an emergent pathogen of honey bees.</title>
        <authorList>
            <person name="Cornman R.S."/>
            <person name="Chen Y.P."/>
            <person name="Schatz M.C."/>
            <person name="Street C."/>
            <person name="Zhao Y."/>
            <person name="Desany B."/>
            <person name="Egholm M."/>
            <person name="Hutchison S."/>
            <person name="Pettis J.S."/>
            <person name="Lipkin W.I."/>
            <person name="Evans J.D."/>
        </authorList>
    </citation>
    <scope>NUCLEOTIDE SEQUENCE [LARGE SCALE GENOMIC DNA]</scope>
    <source>
        <strain evidence="3">BRL01</strain>
    </source>
</reference>
<dbReference type="HOGENOM" id="CLU_127769_0_0_1"/>
<dbReference type="AlphaFoldDB" id="C4V801"/>
<dbReference type="OMA" id="IGCHTKN"/>
<evidence type="ECO:0000313" key="2">
    <source>
        <dbReference type="EMBL" id="EEQ82651.1"/>
    </source>
</evidence>
<keyword evidence="1" id="KW-1133">Transmembrane helix</keyword>
<evidence type="ECO:0000256" key="1">
    <source>
        <dbReference type="SAM" id="Phobius"/>
    </source>
</evidence>
<organism evidence="3">
    <name type="scientific">Vairimorpha ceranae (strain BRL01)</name>
    <name type="common">Microsporidian parasite</name>
    <name type="synonym">Nosema ceranae</name>
    <dbReference type="NCBI Taxonomy" id="578460"/>
    <lineage>
        <taxon>Eukaryota</taxon>
        <taxon>Fungi</taxon>
        <taxon>Fungi incertae sedis</taxon>
        <taxon>Microsporidia</taxon>
        <taxon>Nosematidae</taxon>
        <taxon>Vairimorpha</taxon>
    </lineage>
</organism>
<feature type="transmembrane region" description="Helical" evidence="1">
    <location>
        <begin position="96"/>
        <end position="117"/>
    </location>
</feature>
<dbReference type="VEuPathDB" id="MicrosporidiaDB:NCER_100607"/>
<keyword evidence="1" id="KW-0472">Membrane</keyword>
<name>C4V801_VAIC1</name>
<dbReference type="InParanoid" id="C4V801"/>
<dbReference type="KEGG" id="nce:NCER_100607"/>
<keyword evidence="1" id="KW-0812">Transmembrane</keyword>
<protein>
    <recommendedName>
        <fullName evidence="4">MAGE domain-containing protein</fullName>
    </recommendedName>
</protein>
<gene>
    <name evidence="2" type="ORF">NCER_100607</name>
</gene>
<dbReference type="OrthoDB" id="2191533at2759"/>
<evidence type="ECO:0008006" key="4">
    <source>
        <dbReference type="Google" id="ProtNLM"/>
    </source>
</evidence>
<evidence type="ECO:0000313" key="3">
    <source>
        <dbReference type="Proteomes" id="UP000009082"/>
    </source>
</evidence>
<dbReference type="EMBL" id="ACOL01000035">
    <property type="protein sequence ID" value="EEQ82651.1"/>
    <property type="molecule type" value="Genomic_DNA"/>
</dbReference>
<accession>C4V801</accession>
<dbReference type="Proteomes" id="UP000009082">
    <property type="component" value="Unassembled WGS sequence"/>
</dbReference>
<proteinExistence type="predicted"/>
<sequence>MENNYGNFVRLLMYNHSKNITTKKADLKYAFKIQNKDIANLINYAKSKINLLGLELVGINKNKVVDPISSEKYSLRRLYPLESDKSSTVSDLDKKIIIVLFFIFLEGGQIGYVKLIYFCKKINLFKNDSLDDYLMFLKREKYINIFKLEDEMNVEFGYRYFLEYNEFDMLSFLE</sequence>